<dbReference type="GO" id="GO:0003714">
    <property type="term" value="F:transcription corepressor activity"/>
    <property type="evidence" value="ECO:0007669"/>
    <property type="project" value="InterPro"/>
</dbReference>
<dbReference type="STRING" id="33114.A0A2G2UZX5"/>
<reference evidence="6" key="2">
    <citation type="journal article" date="2017" name="J. Anim. Genet.">
        <title>Multiple reference genome sequences of hot pepper reveal the massive evolution of plant disease resistance genes by retroduplication.</title>
        <authorList>
            <person name="Kim S."/>
            <person name="Park J."/>
            <person name="Yeom S.-I."/>
            <person name="Kim Y.-M."/>
            <person name="Seo E."/>
            <person name="Kim K.-T."/>
            <person name="Kim M.-S."/>
            <person name="Lee J.M."/>
            <person name="Cheong K."/>
            <person name="Shin H.-S."/>
            <person name="Kim S.-B."/>
            <person name="Han K."/>
            <person name="Lee J."/>
            <person name="Park M."/>
            <person name="Lee H.-A."/>
            <person name="Lee H.-Y."/>
            <person name="Lee Y."/>
            <person name="Oh S."/>
            <person name="Lee J.H."/>
            <person name="Choi E."/>
            <person name="Choi E."/>
            <person name="Lee S.E."/>
            <person name="Jeon J."/>
            <person name="Kim H."/>
            <person name="Choi G."/>
            <person name="Song H."/>
            <person name="Lee J."/>
            <person name="Lee S.-C."/>
            <person name="Kwon J.-K."/>
            <person name="Lee H.-Y."/>
            <person name="Koo N."/>
            <person name="Hong Y."/>
            <person name="Kim R.W."/>
            <person name="Kang W.-H."/>
            <person name="Huh J.H."/>
            <person name="Kang B.-C."/>
            <person name="Yang T.-J."/>
            <person name="Lee Y.-H."/>
            <person name="Bennetzen J.L."/>
            <person name="Choi D."/>
        </authorList>
    </citation>
    <scope>NUCLEOTIDE SEQUENCE [LARGE SCALE GENOMIC DNA]</scope>
    <source>
        <strain evidence="6">cv. PBC81</strain>
    </source>
</reference>
<dbReference type="EMBL" id="MLFT02000872">
    <property type="protein sequence ID" value="PHT26320.1"/>
    <property type="molecule type" value="Genomic_DNA"/>
</dbReference>
<dbReference type="GO" id="GO:0006357">
    <property type="term" value="P:regulation of transcription by RNA polymerase II"/>
    <property type="evidence" value="ECO:0007669"/>
    <property type="project" value="TreeGrafter"/>
</dbReference>
<reference evidence="6" key="1">
    <citation type="journal article" date="2017" name="Genome Biol.">
        <title>New reference genome sequences of hot pepper reveal the massive evolution of plant disease-resistance genes by retroduplication.</title>
        <authorList>
            <person name="Kim S."/>
            <person name="Park J."/>
            <person name="Yeom S.I."/>
            <person name="Kim Y.M."/>
            <person name="Seo E."/>
            <person name="Kim K.T."/>
            <person name="Kim M.S."/>
            <person name="Lee J.M."/>
            <person name="Cheong K."/>
            <person name="Shin H.S."/>
            <person name="Kim S.B."/>
            <person name="Han K."/>
            <person name="Lee J."/>
            <person name="Park M."/>
            <person name="Lee H.A."/>
            <person name="Lee H.Y."/>
            <person name="Lee Y."/>
            <person name="Oh S."/>
            <person name="Lee J.H."/>
            <person name="Choi E."/>
            <person name="Choi E."/>
            <person name="Lee S.E."/>
            <person name="Jeon J."/>
            <person name="Kim H."/>
            <person name="Choi G."/>
            <person name="Song H."/>
            <person name="Lee J."/>
            <person name="Lee S.C."/>
            <person name="Kwon J.K."/>
            <person name="Lee H.Y."/>
            <person name="Koo N."/>
            <person name="Hong Y."/>
            <person name="Kim R.W."/>
            <person name="Kang W.H."/>
            <person name="Huh J.H."/>
            <person name="Kang B.C."/>
            <person name="Yang T.J."/>
            <person name="Lee Y.H."/>
            <person name="Bennetzen J.L."/>
            <person name="Choi D."/>
        </authorList>
    </citation>
    <scope>NUCLEOTIDE SEQUENCE [LARGE SCALE GENOMIC DNA]</scope>
    <source>
        <strain evidence="6">PBC81</strain>
        <tissue evidence="6">Leaf</tissue>
    </source>
</reference>
<evidence type="ECO:0000256" key="2">
    <source>
        <dbReference type="ARBA" id="ARBA00022574"/>
    </source>
</evidence>
<organism evidence="6">
    <name type="scientific">Capsicum baccatum</name>
    <name type="common">Peruvian pepper</name>
    <dbReference type="NCBI Taxonomy" id="33114"/>
    <lineage>
        <taxon>Eukaryota</taxon>
        <taxon>Viridiplantae</taxon>
        <taxon>Streptophyta</taxon>
        <taxon>Embryophyta</taxon>
        <taxon>Tracheophyta</taxon>
        <taxon>Spermatophyta</taxon>
        <taxon>Magnoliopsida</taxon>
        <taxon>eudicotyledons</taxon>
        <taxon>Gunneridae</taxon>
        <taxon>Pentapetalae</taxon>
        <taxon>asterids</taxon>
        <taxon>lamiids</taxon>
        <taxon>Solanales</taxon>
        <taxon>Solanaceae</taxon>
        <taxon>Solanoideae</taxon>
        <taxon>Capsiceae</taxon>
        <taxon>Capsicum</taxon>
    </lineage>
</organism>
<gene>
    <name evidence="6" type="ORF">CQW23_34066</name>
</gene>
<comment type="subcellular location">
    <subcellularLocation>
        <location evidence="1">Nucleus</location>
    </subcellularLocation>
</comment>
<feature type="compositionally biased region" description="Basic residues" evidence="5">
    <location>
        <begin position="17"/>
        <end position="27"/>
    </location>
</feature>
<evidence type="ECO:0000256" key="3">
    <source>
        <dbReference type="ARBA" id="ARBA00022737"/>
    </source>
</evidence>
<sequence length="168" mass="19499">MTLRWSLNGNLLEKERRKNSKRKKERKRERIEKNRGREREIRTKKNHMRISWMRNPMEIEETVHFLHSSGSGDSTARIWTIGDGPCISHMQIGPVNVMVLKHFKGRTNEKCKDVSTTLEWNGEGNLLATGPYDGQTTGSYDHFRLRLIIVGSEDSVDLLYLANMLSML</sequence>
<protein>
    <submittedName>
        <fullName evidence="6">Uncharacterized protein</fullName>
    </submittedName>
</protein>
<evidence type="ECO:0000256" key="4">
    <source>
        <dbReference type="ARBA" id="ARBA00023242"/>
    </source>
</evidence>
<proteinExistence type="predicted"/>
<evidence type="ECO:0000256" key="5">
    <source>
        <dbReference type="SAM" id="MobiDB-lite"/>
    </source>
</evidence>
<feature type="compositionally biased region" description="Basic and acidic residues" evidence="5">
    <location>
        <begin position="28"/>
        <end position="40"/>
    </location>
</feature>
<dbReference type="PANTHER" id="PTHR22846">
    <property type="entry name" value="WD40 REPEAT PROTEIN"/>
    <property type="match status" value="1"/>
</dbReference>
<keyword evidence="2" id="KW-0853">WD repeat</keyword>
<feature type="region of interest" description="Disordered" evidence="5">
    <location>
        <begin position="15"/>
        <end position="40"/>
    </location>
</feature>
<dbReference type="InterPro" id="IPR045183">
    <property type="entry name" value="Ebi-like"/>
</dbReference>
<evidence type="ECO:0000313" key="6">
    <source>
        <dbReference type="EMBL" id="PHT26320.1"/>
    </source>
</evidence>
<keyword evidence="4" id="KW-0539">Nucleus</keyword>
<dbReference type="GO" id="GO:0000118">
    <property type="term" value="C:histone deacetylase complex"/>
    <property type="evidence" value="ECO:0007669"/>
    <property type="project" value="TreeGrafter"/>
</dbReference>
<name>A0A2G2UZX5_CAPBA</name>
<dbReference type="Gene3D" id="2.130.10.10">
    <property type="entry name" value="YVTN repeat-like/Quinoprotein amine dehydrogenase"/>
    <property type="match status" value="1"/>
</dbReference>
<dbReference type="OrthoDB" id="1367865at2759"/>
<dbReference type="PANTHER" id="PTHR22846:SF2">
    <property type="entry name" value="F-BOX-LIKE_WD REPEAT-CONTAINING PROTEIN EBI"/>
    <property type="match status" value="1"/>
</dbReference>
<comment type="caution">
    <text evidence="6">The sequence shown here is derived from an EMBL/GenBank/DDBJ whole genome shotgun (WGS) entry which is preliminary data.</text>
</comment>
<keyword evidence="3" id="KW-0677">Repeat</keyword>
<dbReference type="AlphaFoldDB" id="A0A2G2UZX5"/>
<accession>A0A2G2UZX5</accession>
<dbReference type="InterPro" id="IPR015943">
    <property type="entry name" value="WD40/YVTN_repeat-like_dom_sf"/>
</dbReference>
<evidence type="ECO:0000256" key="1">
    <source>
        <dbReference type="ARBA" id="ARBA00004123"/>
    </source>
</evidence>